<reference evidence="2 3" key="1">
    <citation type="submission" date="2024-09" db="EMBL/GenBank/DDBJ databases">
        <authorList>
            <person name="Ruan L."/>
        </authorList>
    </citation>
    <scope>NUCLEOTIDE SEQUENCE [LARGE SCALE GENOMIC DNA]</scope>
    <source>
        <strain evidence="2 3">D33</strain>
    </source>
</reference>
<dbReference type="EMBL" id="JBHILM010000013">
    <property type="protein sequence ID" value="MFB5681807.1"/>
    <property type="molecule type" value="Genomic_DNA"/>
</dbReference>
<protein>
    <submittedName>
        <fullName evidence="2">Uncharacterized protein</fullName>
    </submittedName>
</protein>
<evidence type="ECO:0000313" key="2">
    <source>
        <dbReference type="EMBL" id="MFB5681807.1"/>
    </source>
</evidence>
<organism evidence="2 3">
    <name type="scientific">Paenibacillus terreus</name>
    <dbReference type="NCBI Taxonomy" id="1387834"/>
    <lineage>
        <taxon>Bacteria</taxon>
        <taxon>Bacillati</taxon>
        <taxon>Bacillota</taxon>
        <taxon>Bacilli</taxon>
        <taxon>Bacillales</taxon>
        <taxon>Paenibacillaceae</taxon>
        <taxon>Paenibacillus</taxon>
    </lineage>
</organism>
<name>A0ABV5B8H7_9BACL</name>
<gene>
    <name evidence="2" type="ORF">ACE3NQ_12870</name>
</gene>
<evidence type="ECO:0000313" key="3">
    <source>
        <dbReference type="Proteomes" id="UP001580407"/>
    </source>
</evidence>
<keyword evidence="1" id="KW-1133">Transmembrane helix</keyword>
<proteinExistence type="predicted"/>
<dbReference type="Proteomes" id="UP001580407">
    <property type="component" value="Unassembled WGS sequence"/>
</dbReference>
<keyword evidence="1" id="KW-0812">Transmembrane</keyword>
<comment type="caution">
    <text evidence="2">The sequence shown here is derived from an EMBL/GenBank/DDBJ whole genome shotgun (WGS) entry which is preliminary data.</text>
</comment>
<feature type="transmembrane region" description="Helical" evidence="1">
    <location>
        <begin position="16"/>
        <end position="38"/>
    </location>
</feature>
<keyword evidence="1" id="KW-0472">Membrane</keyword>
<sequence length="43" mass="4769">MGQGLKRPVVTPYTGVWLQALINALAATIVTPYTGVWIEMNMY</sequence>
<accession>A0ABV5B8H7</accession>
<dbReference type="RefSeq" id="WP_375525591.1">
    <property type="nucleotide sequence ID" value="NZ_JBHILM010000013.1"/>
</dbReference>
<evidence type="ECO:0000256" key="1">
    <source>
        <dbReference type="SAM" id="Phobius"/>
    </source>
</evidence>
<keyword evidence="3" id="KW-1185">Reference proteome</keyword>